<feature type="transmembrane region" description="Helical" evidence="1">
    <location>
        <begin position="76"/>
        <end position="94"/>
    </location>
</feature>
<evidence type="ECO:0000313" key="2">
    <source>
        <dbReference type="EMBL" id="EQD46103.1"/>
    </source>
</evidence>
<accession>T0ZN85</accession>
<name>T0ZN85_9ZZZZ</name>
<dbReference type="Gene3D" id="3.40.50.12610">
    <property type="match status" value="1"/>
</dbReference>
<dbReference type="AlphaFoldDB" id="T0ZN85"/>
<keyword evidence="2" id="KW-0808">Transferase</keyword>
<reference evidence="2" key="1">
    <citation type="submission" date="2013-08" db="EMBL/GenBank/DDBJ databases">
        <authorList>
            <person name="Mendez C."/>
            <person name="Richter M."/>
            <person name="Ferrer M."/>
            <person name="Sanchez J."/>
        </authorList>
    </citation>
    <scope>NUCLEOTIDE SEQUENCE</scope>
</reference>
<keyword evidence="1" id="KW-0472">Membrane</keyword>
<sequence length="305" mass="33114">MGLVFLVFGVLSIYLPISASKFFLIGAPGFALLAAEGLRRAIDYAGYPELRRTVSHLSDTRSQFSAFRKALKPRHVVILLVVVGLLLPNIWISIDAGIPGNTKTQLGEQVYNTLPPGLRPTSSSAAQNIFGAAGTELDTPNQYDSALYSWLGSQDHQLPFQDRPAFISWWDYGFQEMDQGQHPVVADNFQNGIDPGGQFLLAQNESIAIGVLTTALLFAEMTKTGGQTLPPALSATLERDGINVAELTHLLVDTSADFRTVVNNPGKYLPVNPSTMTLDNAMYFAVSYFLADSLPLSGVAQVYND</sequence>
<gene>
    <name evidence="2" type="ORF">B1B_12746</name>
</gene>
<organism evidence="2">
    <name type="scientific">mine drainage metagenome</name>
    <dbReference type="NCBI Taxonomy" id="410659"/>
    <lineage>
        <taxon>unclassified sequences</taxon>
        <taxon>metagenomes</taxon>
        <taxon>ecological metagenomes</taxon>
    </lineage>
</organism>
<dbReference type="GO" id="GO:0016740">
    <property type="term" value="F:transferase activity"/>
    <property type="evidence" value="ECO:0007669"/>
    <property type="project" value="UniProtKB-KW"/>
</dbReference>
<proteinExistence type="predicted"/>
<protein>
    <submittedName>
        <fullName evidence="2">Oligosaccharyl transferase STT3 subunit family</fullName>
    </submittedName>
</protein>
<reference evidence="2" key="2">
    <citation type="journal article" date="2014" name="ISME J.">
        <title>Microbial stratification in low pH oxic and suboxic macroscopic growths along an acid mine drainage.</title>
        <authorList>
            <person name="Mendez-Garcia C."/>
            <person name="Mesa V."/>
            <person name="Sprenger R.R."/>
            <person name="Richter M."/>
            <person name="Diez M.S."/>
            <person name="Solano J."/>
            <person name="Bargiela R."/>
            <person name="Golyshina O.V."/>
            <person name="Manteca A."/>
            <person name="Ramos J.L."/>
            <person name="Gallego J.R."/>
            <person name="Llorente I."/>
            <person name="Martins Dos Santos V.A."/>
            <person name="Jensen O.N."/>
            <person name="Pelaez A.I."/>
            <person name="Sanchez J."/>
            <person name="Ferrer M."/>
        </authorList>
    </citation>
    <scope>NUCLEOTIDE SEQUENCE</scope>
</reference>
<dbReference type="EMBL" id="AUZY01008371">
    <property type="protein sequence ID" value="EQD46103.1"/>
    <property type="molecule type" value="Genomic_DNA"/>
</dbReference>
<feature type="transmembrane region" description="Helical" evidence="1">
    <location>
        <begin position="6"/>
        <end position="33"/>
    </location>
</feature>
<evidence type="ECO:0000256" key="1">
    <source>
        <dbReference type="SAM" id="Phobius"/>
    </source>
</evidence>
<keyword evidence="1" id="KW-1133">Transmembrane helix</keyword>
<keyword evidence="1" id="KW-0812">Transmembrane</keyword>
<feature type="non-terminal residue" evidence="2">
    <location>
        <position position="305"/>
    </location>
</feature>
<comment type="caution">
    <text evidence="2">The sequence shown here is derived from an EMBL/GenBank/DDBJ whole genome shotgun (WGS) entry which is preliminary data.</text>
</comment>